<organism evidence="1 2">
    <name type="scientific">Gluconobacter frateurii NRIC 0228</name>
    <dbReference type="NCBI Taxonomy" id="1307946"/>
    <lineage>
        <taxon>Bacteria</taxon>
        <taxon>Pseudomonadati</taxon>
        <taxon>Pseudomonadota</taxon>
        <taxon>Alphaproteobacteria</taxon>
        <taxon>Acetobacterales</taxon>
        <taxon>Acetobacteraceae</taxon>
        <taxon>Gluconobacter</taxon>
    </lineage>
</organism>
<evidence type="ECO:0000313" key="2">
    <source>
        <dbReference type="Proteomes" id="UP001061070"/>
    </source>
</evidence>
<proteinExistence type="predicted"/>
<reference evidence="1" key="1">
    <citation type="submission" date="2013-04" db="EMBL/GenBank/DDBJ databases">
        <title>The genome sequencing project of 58 acetic acid bacteria.</title>
        <authorList>
            <person name="Okamoto-Kainuma A."/>
            <person name="Ishikawa M."/>
            <person name="Umino S."/>
            <person name="Koizumi Y."/>
            <person name="Shiwa Y."/>
            <person name="Yoshikawa H."/>
            <person name="Matsutani M."/>
            <person name="Matsushita K."/>
        </authorList>
    </citation>
    <scope>NUCLEOTIDE SEQUENCE</scope>
    <source>
        <strain evidence="1">NRIC 0228</strain>
    </source>
</reference>
<dbReference type="EMBL" id="BAQW01000010">
    <property type="protein sequence ID" value="GBR14168.1"/>
    <property type="molecule type" value="Genomic_DNA"/>
</dbReference>
<dbReference type="Pfam" id="PF10076">
    <property type="entry name" value="Phage_Mu_Gp48"/>
    <property type="match status" value="1"/>
</dbReference>
<dbReference type="RefSeq" id="WP_264780563.1">
    <property type="nucleotide sequence ID" value="NZ_BAQW01000010.1"/>
</dbReference>
<evidence type="ECO:0000313" key="1">
    <source>
        <dbReference type="EMBL" id="GBR14168.1"/>
    </source>
</evidence>
<dbReference type="Proteomes" id="UP001061070">
    <property type="component" value="Unassembled WGS sequence"/>
</dbReference>
<keyword evidence="2" id="KW-1185">Reference proteome</keyword>
<accession>A0ABQ0QD71</accession>
<gene>
    <name evidence="1" type="ORF">AA0228_2192</name>
</gene>
<name>A0ABQ0QD71_9PROT</name>
<sequence>MQSYTREEYTNAYLSLLPPGKAFNRNSDSNFYKLAYSMMGQTKDVDDAALSLIDDIHPSTTTNFLTEWQSSLGLPDKCVTYGSSFEDQRSQVVSRLTFTGGSTKAFLEQFCEGLGYTVEVQEWGEAICGVSVCNSQACGPVDHSNESVITINITNGKDPSLLLCEINPFIPPYITVLFFNDKNRI</sequence>
<protein>
    <submittedName>
        <fullName evidence="1">Bacteriophage tail protein</fullName>
    </submittedName>
</protein>
<dbReference type="InterPro" id="IPR018755">
    <property type="entry name" value="Phage_Mu_Gp48"/>
</dbReference>
<comment type="caution">
    <text evidence="1">The sequence shown here is derived from an EMBL/GenBank/DDBJ whole genome shotgun (WGS) entry which is preliminary data.</text>
</comment>